<dbReference type="AlphaFoldDB" id="A0A381W7R0"/>
<sequence>MTDKIKKLFADSAKKAKRRGEKVGENSLLNIKLTNATDHYTICPFRSIDAEECPLCILDSLGEV</sequence>
<proteinExistence type="predicted"/>
<protein>
    <submittedName>
        <fullName evidence="1">Uncharacterized protein</fullName>
    </submittedName>
</protein>
<accession>A0A381W7R0</accession>
<name>A0A381W7R0_9ZZZZ</name>
<reference evidence="1" key="1">
    <citation type="submission" date="2018-05" db="EMBL/GenBank/DDBJ databases">
        <authorList>
            <person name="Lanie J.A."/>
            <person name="Ng W.-L."/>
            <person name="Kazmierczak K.M."/>
            <person name="Andrzejewski T.M."/>
            <person name="Davidsen T.M."/>
            <person name="Wayne K.J."/>
            <person name="Tettelin H."/>
            <person name="Glass J.I."/>
            <person name="Rusch D."/>
            <person name="Podicherti R."/>
            <person name="Tsui H.-C.T."/>
            <person name="Winkler M.E."/>
        </authorList>
    </citation>
    <scope>NUCLEOTIDE SEQUENCE</scope>
</reference>
<gene>
    <name evidence="1" type="ORF">METZ01_LOCUS100841</name>
</gene>
<dbReference type="EMBL" id="UINC01010817">
    <property type="protein sequence ID" value="SVA47987.1"/>
    <property type="molecule type" value="Genomic_DNA"/>
</dbReference>
<evidence type="ECO:0000313" key="1">
    <source>
        <dbReference type="EMBL" id="SVA47987.1"/>
    </source>
</evidence>
<organism evidence="1">
    <name type="scientific">marine metagenome</name>
    <dbReference type="NCBI Taxonomy" id="408172"/>
    <lineage>
        <taxon>unclassified sequences</taxon>
        <taxon>metagenomes</taxon>
        <taxon>ecological metagenomes</taxon>
    </lineage>
</organism>